<dbReference type="InterPro" id="IPR012338">
    <property type="entry name" value="Beta-lactam/transpept-like"/>
</dbReference>
<dbReference type="EMBL" id="QEFB01000013">
    <property type="protein sequence ID" value="PWC06469.1"/>
    <property type="molecule type" value="Genomic_DNA"/>
</dbReference>
<dbReference type="PANTHER" id="PTHR43319">
    <property type="entry name" value="BETA-LACTAMASE-RELATED"/>
    <property type="match status" value="1"/>
</dbReference>
<feature type="domain" description="Beta-lactamase-related" evidence="1">
    <location>
        <begin position="27"/>
        <end position="364"/>
    </location>
</feature>
<protein>
    <submittedName>
        <fullName evidence="2">EstA family serine hydrolase</fullName>
    </submittedName>
</protein>
<organism evidence="2 3">
    <name type="scientific">Mycetocola zhujimingii</name>
    <dbReference type="NCBI Taxonomy" id="2079792"/>
    <lineage>
        <taxon>Bacteria</taxon>
        <taxon>Bacillati</taxon>
        <taxon>Actinomycetota</taxon>
        <taxon>Actinomycetes</taxon>
        <taxon>Micrococcales</taxon>
        <taxon>Microbacteriaceae</taxon>
        <taxon>Mycetocola</taxon>
    </lineage>
</organism>
<reference evidence="3" key="1">
    <citation type="submission" date="2018-04" db="EMBL/GenBank/DDBJ databases">
        <authorList>
            <person name="Liu S."/>
            <person name="Wang Z."/>
            <person name="Li J."/>
        </authorList>
    </citation>
    <scope>NUCLEOTIDE SEQUENCE [LARGE SCALE GENOMIC DNA]</scope>
    <source>
        <strain evidence="3">622</strain>
    </source>
</reference>
<dbReference type="InterPro" id="IPR052907">
    <property type="entry name" value="Beta-lactamase/esterase"/>
</dbReference>
<name>A0A2U1TC54_9MICO</name>
<dbReference type="GO" id="GO:0016787">
    <property type="term" value="F:hydrolase activity"/>
    <property type="evidence" value="ECO:0007669"/>
    <property type="project" value="UniProtKB-KW"/>
</dbReference>
<accession>A0A2U1TC54</accession>
<dbReference type="PANTHER" id="PTHR43319:SF3">
    <property type="entry name" value="BETA-LACTAMASE-RELATED DOMAIN-CONTAINING PROTEIN"/>
    <property type="match status" value="1"/>
</dbReference>
<dbReference type="Pfam" id="PF00144">
    <property type="entry name" value="Beta-lactamase"/>
    <property type="match status" value="1"/>
</dbReference>
<evidence type="ECO:0000313" key="3">
    <source>
        <dbReference type="Proteomes" id="UP000244962"/>
    </source>
</evidence>
<proteinExistence type="predicted"/>
<keyword evidence="3" id="KW-1185">Reference proteome</keyword>
<dbReference type="SUPFAM" id="SSF56601">
    <property type="entry name" value="beta-lactamase/transpeptidase-like"/>
    <property type="match status" value="1"/>
</dbReference>
<keyword evidence="2" id="KW-0378">Hydrolase</keyword>
<dbReference type="AlphaFoldDB" id="A0A2U1TC54"/>
<comment type="caution">
    <text evidence="2">The sequence shown here is derived from an EMBL/GenBank/DDBJ whole genome shotgun (WGS) entry which is preliminary data.</text>
</comment>
<dbReference type="Proteomes" id="UP000244962">
    <property type="component" value="Unassembled WGS sequence"/>
</dbReference>
<dbReference type="Gene3D" id="3.40.710.10">
    <property type="entry name" value="DD-peptidase/beta-lactamase superfamily"/>
    <property type="match status" value="1"/>
</dbReference>
<sequence length="397" mass="42300">MRSVCDRVAGDRMTMAAPDVTNAFAPVRRLFAEYLDAEPAYSAQLAVFHHGEAVVELAGGPALDTESLTGVYSVSKGAAALVIASLLDRGALDLDRRVATYWPEFAARGKDDVTVGDLLSHRAGLAALSPGTFAFEEFLERSELGAARLAAQAPLWVPGSAFGYHALTIGILMEELVRRTTGRTLQEEYEETIRGPRDADFYLGMPEDLDGRYVPLAPPVLTAEQEREVAGRPPQDALAETVFSNVDARDDLTDHGISSNNPRVRRAGPAAIGGVGSARGLARLYADALPGAARPIASPEVFRAMAIQRSWGHDRVLDVTNSFGAVFLLPQPRMPYASLGAFGHDGAAGALAFADPATGISFGYIPWPRQHPGGADHRSVALARLARTCAIEAERAA</sequence>
<evidence type="ECO:0000259" key="1">
    <source>
        <dbReference type="Pfam" id="PF00144"/>
    </source>
</evidence>
<gene>
    <name evidence="2" type="ORF">DF223_12845</name>
</gene>
<evidence type="ECO:0000313" key="2">
    <source>
        <dbReference type="EMBL" id="PWC06469.1"/>
    </source>
</evidence>
<dbReference type="InterPro" id="IPR001466">
    <property type="entry name" value="Beta-lactam-related"/>
</dbReference>